<gene>
    <name evidence="3" type="ORF">G9Q97_11315</name>
</gene>
<evidence type="ECO:0000256" key="1">
    <source>
        <dbReference type="ARBA" id="ARBA00038310"/>
    </source>
</evidence>
<evidence type="ECO:0000313" key="4">
    <source>
        <dbReference type="Proteomes" id="UP000649799"/>
    </source>
</evidence>
<dbReference type="Pfam" id="PF04909">
    <property type="entry name" value="Amidohydro_2"/>
    <property type="match status" value="1"/>
</dbReference>
<dbReference type="InterPro" id="IPR006680">
    <property type="entry name" value="Amidohydro-rel"/>
</dbReference>
<proteinExistence type="inferred from homology"/>
<dbReference type="Proteomes" id="UP000649799">
    <property type="component" value="Unassembled WGS sequence"/>
</dbReference>
<dbReference type="EMBL" id="JAANYN010000004">
    <property type="protein sequence ID" value="NHE57397.1"/>
    <property type="molecule type" value="Genomic_DNA"/>
</dbReference>
<reference evidence="3 4" key="1">
    <citation type="submission" date="2020-03" db="EMBL/GenBank/DDBJ databases">
        <title>Cyclobacterium plantarum sp. nov., a marine bacterium isolated from a coastal-marine wetland.</title>
        <authorList>
            <person name="Sanchez-Porro C."/>
            <person name="Ventosa A."/>
            <person name="Amoozegar M."/>
        </authorList>
    </citation>
    <scope>NUCLEOTIDE SEQUENCE [LARGE SCALE GENOMIC DNA]</scope>
    <source>
        <strain evidence="3 4">GBPx2</strain>
    </source>
</reference>
<dbReference type="InterPro" id="IPR052350">
    <property type="entry name" value="Metallo-dep_Lactonases"/>
</dbReference>
<organism evidence="3 4">
    <name type="scientific">Cyclobacterium plantarum</name>
    <dbReference type="NCBI Taxonomy" id="2716263"/>
    <lineage>
        <taxon>Bacteria</taxon>
        <taxon>Pseudomonadati</taxon>
        <taxon>Bacteroidota</taxon>
        <taxon>Cytophagia</taxon>
        <taxon>Cytophagales</taxon>
        <taxon>Cyclobacteriaceae</taxon>
        <taxon>Cyclobacterium</taxon>
    </lineage>
</organism>
<dbReference type="PANTHER" id="PTHR43569:SF2">
    <property type="entry name" value="AMIDOHYDROLASE-RELATED DOMAIN-CONTAINING PROTEIN"/>
    <property type="match status" value="1"/>
</dbReference>
<dbReference type="SUPFAM" id="SSF51556">
    <property type="entry name" value="Metallo-dependent hydrolases"/>
    <property type="match status" value="1"/>
</dbReference>
<name>A0ABX0HB30_9BACT</name>
<accession>A0ABX0HB30</accession>
<comment type="caution">
    <text evidence="3">The sequence shown here is derived from an EMBL/GenBank/DDBJ whole genome shotgun (WGS) entry which is preliminary data.</text>
</comment>
<comment type="similarity">
    <text evidence="1">Belongs to the metallo-dependent hydrolases superfamily.</text>
</comment>
<keyword evidence="4" id="KW-1185">Reference proteome</keyword>
<dbReference type="RefSeq" id="WP_166146879.1">
    <property type="nucleotide sequence ID" value="NZ_JAANYN010000004.1"/>
</dbReference>
<feature type="domain" description="Amidohydrolase-related" evidence="2">
    <location>
        <begin position="4"/>
        <end position="276"/>
    </location>
</feature>
<sequence>MNKIDSHQHFWKYDVNKFSWISDDMPVLKEDFLPEKFQTILAANGIEGTVAVQALQNPEETQFLLDLAEKFPFILGVVGWVDLNSDQLSATLHAYAPFSKLKGFRHLLQDEADPEYILRPAFQRGLAEVFEAGYSYDLLVFPHQLDGVIQTVSNFPEGNFVLDHLAKPSIRKGEIQEWGQRIRDLSSHPRVYCKLSGMVTEADWQEWKATDFFPYLDLVMESFGEDRLMFGSDWPVCNLAANYDQVSSILEKYLEGQPHRVQNKIWAENARHFYRL</sequence>
<evidence type="ECO:0000313" key="3">
    <source>
        <dbReference type="EMBL" id="NHE57397.1"/>
    </source>
</evidence>
<protein>
    <submittedName>
        <fullName evidence="3">Amidohydrolase family protein</fullName>
    </submittedName>
</protein>
<dbReference type="InterPro" id="IPR032466">
    <property type="entry name" value="Metal_Hydrolase"/>
</dbReference>
<evidence type="ECO:0000259" key="2">
    <source>
        <dbReference type="Pfam" id="PF04909"/>
    </source>
</evidence>
<dbReference type="Gene3D" id="3.20.20.140">
    <property type="entry name" value="Metal-dependent hydrolases"/>
    <property type="match status" value="1"/>
</dbReference>
<dbReference type="PANTHER" id="PTHR43569">
    <property type="entry name" value="AMIDOHYDROLASE"/>
    <property type="match status" value="1"/>
</dbReference>